<protein>
    <submittedName>
        <fullName evidence="3">KOW domain-containing protein</fullName>
    </submittedName>
</protein>
<dbReference type="GO" id="GO:1990904">
    <property type="term" value="C:ribonucleoprotein complex"/>
    <property type="evidence" value="ECO:0007669"/>
    <property type="project" value="UniProtKB-KW"/>
</dbReference>
<dbReference type="InterPro" id="IPR041985">
    <property type="entry name" value="Ribosomal_eL14_KOW"/>
</dbReference>
<gene>
    <name evidence="3" type="ORF">EF514_09390</name>
</gene>
<evidence type="ECO:0000256" key="1">
    <source>
        <dbReference type="ARBA" id="ARBA00022980"/>
    </source>
</evidence>
<evidence type="ECO:0000313" key="4">
    <source>
        <dbReference type="Proteomes" id="UP000288812"/>
    </source>
</evidence>
<dbReference type="SUPFAM" id="SSF50104">
    <property type="entry name" value="Translation proteins SH3-like domain"/>
    <property type="match status" value="1"/>
</dbReference>
<dbReference type="RefSeq" id="WP_127725185.1">
    <property type="nucleotide sequence ID" value="NZ_RLIH01000016.1"/>
</dbReference>
<keyword evidence="1" id="KW-0689">Ribosomal protein</keyword>
<evidence type="ECO:0000256" key="2">
    <source>
        <dbReference type="ARBA" id="ARBA00023274"/>
    </source>
</evidence>
<dbReference type="GO" id="GO:0005840">
    <property type="term" value="C:ribosome"/>
    <property type="evidence" value="ECO:0007669"/>
    <property type="project" value="UniProtKB-KW"/>
</dbReference>
<dbReference type="EMBL" id="RLIH01000016">
    <property type="protein sequence ID" value="RVU54071.1"/>
    <property type="molecule type" value="Genomic_DNA"/>
</dbReference>
<keyword evidence="2" id="KW-0687">Ribonucleoprotein</keyword>
<dbReference type="Proteomes" id="UP000288812">
    <property type="component" value="Unassembled WGS sequence"/>
</dbReference>
<keyword evidence="4" id="KW-1185">Reference proteome</keyword>
<dbReference type="InterPro" id="IPR008991">
    <property type="entry name" value="Translation_prot_SH3-like_sf"/>
</dbReference>
<dbReference type="InterPro" id="IPR014722">
    <property type="entry name" value="Rib_uL2_dom2"/>
</dbReference>
<name>A0A437S4Y2_9FIRM</name>
<reference evidence="3 4" key="1">
    <citation type="submission" date="2018-11" db="EMBL/GenBank/DDBJ databases">
        <title>Genome sequencing and assembly of Anaerosphaera sp. nov., GS7-6-2.</title>
        <authorList>
            <person name="Rettenmaier R."/>
            <person name="Liebl W."/>
            <person name="Zverlov V."/>
        </authorList>
    </citation>
    <scope>NUCLEOTIDE SEQUENCE [LARGE SCALE GENOMIC DNA]</scope>
    <source>
        <strain evidence="3 4">GS7-6-2</strain>
    </source>
</reference>
<organism evidence="3 4">
    <name type="scientific">Anaerosphaera multitolerans</name>
    <dbReference type="NCBI Taxonomy" id="2487351"/>
    <lineage>
        <taxon>Bacteria</taxon>
        <taxon>Bacillati</taxon>
        <taxon>Bacillota</taxon>
        <taxon>Tissierellia</taxon>
        <taxon>Tissierellales</taxon>
        <taxon>Peptoniphilaceae</taxon>
        <taxon>Anaerosphaera</taxon>
    </lineage>
</organism>
<comment type="caution">
    <text evidence="3">The sequence shown here is derived from an EMBL/GenBank/DDBJ whole genome shotgun (WGS) entry which is preliminary data.</text>
</comment>
<dbReference type="Gene3D" id="2.30.30.30">
    <property type="match status" value="1"/>
</dbReference>
<dbReference type="OrthoDB" id="1683515at2"/>
<proteinExistence type="predicted"/>
<sequence length="84" mass="9733">MEKTFLIEVGQVVKAKAGRDIGGIFLVYKVLDESYVLIVDGKRRKLANPKKKKVKHLIIYKDRINLDVENLNDSYIRKALKPYN</sequence>
<accession>A0A437S4Y2</accession>
<dbReference type="AlphaFoldDB" id="A0A437S4Y2"/>
<evidence type="ECO:0000313" key="3">
    <source>
        <dbReference type="EMBL" id="RVU54071.1"/>
    </source>
</evidence>
<dbReference type="CDD" id="cd06088">
    <property type="entry name" value="KOW_RPL14"/>
    <property type="match status" value="1"/>
</dbReference>